<accession>A0ABT8Z1X6</accession>
<comment type="caution">
    <text evidence="1">The sequence shown here is derived from an EMBL/GenBank/DDBJ whole genome shotgun (WGS) entry which is preliminary data.</text>
</comment>
<dbReference type="Pfam" id="PF09518">
    <property type="entry name" value="RE_HindIII"/>
    <property type="match status" value="1"/>
</dbReference>
<sequence>MFYKLIDEINKLKELKFDEISKKLEDIIFNTDNFLDIIYNIGIIPESIGHDTTEEKAFSKLSDIVLARAFREIGLDSDVLKTRGNSADVYAESKIHKYSLVADAKSFRMSRTAKNQKDFKIDALSKW</sequence>
<gene>
    <name evidence="1" type="ORF">Q5M86_12560</name>
</gene>
<organism evidence="1 2">
    <name type="scientific">Brachyspira innocens</name>
    <dbReference type="NCBI Taxonomy" id="13264"/>
    <lineage>
        <taxon>Bacteria</taxon>
        <taxon>Pseudomonadati</taxon>
        <taxon>Spirochaetota</taxon>
        <taxon>Spirochaetia</taxon>
        <taxon>Brachyspirales</taxon>
        <taxon>Brachyspiraceae</taxon>
        <taxon>Brachyspira</taxon>
    </lineage>
</organism>
<proteinExistence type="predicted"/>
<dbReference type="GO" id="GO:0016787">
    <property type="term" value="F:hydrolase activity"/>
    <property type="evidence" value="ECO:0007669"/>
    <property type="project" value="UniProtKB-KW"/>
</dbReference>
<reference evidence="1" key="1">
    <citation type="submission" date="2023-07" db="EMBL/GenBank/DDBJ databases">
        <title>Mucosal microbiota of week-old chicken and adult hens.</title>
        <authorList>
            <person name="Volf J."/>
            <person name="Karasova D."/>
            <person name="Crhanova M."/>
            <person name="Faldynova M."/>
            <person name="Prikrylova H."/>
            <person name="Zeman M."/>
            <person name="Babak V."/>
            <person name="Rajova J."/>
            <person name="Rychlik I."/>
        </authorList>
    </citation>
    <scope>NUCLEOTIDE SEQUENCE</scope>
    <source>
        <strain evidence="1">ET902</strain>
    </source>
</reference>
<dbReference type="InterPro" id="IPR038373">
    <property type="entry name" value="Restrct_endonuc_II_HindIII_sf"/>
</dbReference>
<dbReference type="EMBL" id="JAUPBM010000242">
    <property type="protein sequence ID" value="MDO7021603.1"/>
    <property type="molecule type" value="Genomic_DNA"/>
</dbReference>
<dbReference type="Gene3D" id="3.40.91.70">
    <property type="entry name" value="Type II restriction endonuclease, HindIII"/>
    <property type="match status" value="1"/>
</dbReference>
<keyword evidence="1" id="KW-0540">Nuclease</keyword>
<evidence type="ECO:0000313" key="1">
    <source>
        <dbReference type="EMBL" id="MDO7021603.1"/>
    </source>
</evidence>
<keyword evidence="1" id="KW-0255">Endonuclease</keyword>
<feature type="non-terminal residue" evidence="1">
    <location>
        <position position="127"/>
    </location>
</feature>
<protein>
    <submittedName>
        <fullName evidence="1">HindIII family type II restriction endonuclease</fullName>
        <ecNumber evidence="1">3.1.21.-</ecNumber>
    </submittedName>
</protein>
<dbReference type="Proteomes" id="UP001175147">
    <property type="component" value="Unassembled WGS sequence"/>
</dbReference>
<name>A0ABT8Z1X6_9SPIR</name>
<dbReference type="EC" id="3.1.21.-" evidence="1"/>
<keyword evidence="1" id="KW-0378">Hydrolase</keyword>
<dbReference type="GO" id="GO:0004519">
    <property type="term" value="F:endonuclease activity"/>
    <property type="evidence" value="ECO:0007669"/>
    <property type="project" value="UniProtKB-KW"/>
</dbReference>
<keyword evidence="2" id="KW-1185">Reference proteome</keyword>
<dbReference type="InterPro" id="IPR019043">
    <property type="entry name" value="Restrct_endonuc_II_HindIII"/>
</dbReference>
<dbReference type="RefSeq" id="WP_304392492.1">
    <property type="nucleotide sequence ID" value="NZ_JAUPBM010000242.1"/>
</dbReference>
<evidence type="ECO:0000313" key="2">
    <source>
        <dbReference type="Proteomes" id="UP001175147"/>
    </source>
</evidence>